<dbReference type="SUPFAM" id="SSF56024">
    <property type="entry name" value="Phospholipase D/nuclease"/>
    <property type="match status" value="1"/>
</dbReference>
<keyword evidence="5" id="KW-0614">Plasmid</keyword>
<organism evidence="5 6">
    <name type="scientific">Lichenicola cladoniae</name>
    <dbReference type="NCBI Taxonomy" id="1484109"/>
    <lineage>
        <taxon>Bacteria</taxon>
        <taxon>Pseudomonadati</taxon>
        <taxon>Pseudomonadota</taxon>
        <taxon>Alphaproteobacteria</taxon>
        <taxon>Acetobacterales</taxon>
        <taxon>Acetobacteraceae</taxon>
        <taxon>Lichenicola</taxon>
    </lineage>
</organism>
<dbReference type="InterPro" id="IPR014001">
    <property type="entry name" value="Helicase_ATP-bd"/>
</dbReference>
<dbReference type="Pfam" id="PF13091">
    <property type="entry name" value="PLDc_2"/>
    <property type="match status" value="1"/>
</dbReference>
<dbReference type="GO" id="GO:0016787">
    <property type="term" value="F:hydrolase activity"/>
    <property type="evidence" value="ECO:0007669"/>
    <property type="project" value="UniProtKB-KW"/>
</dbReference>
<dbReference type="PANTHER" id="PTHR45766:SF6">
    <property type="entry name" value="SWI_SNF-RELATED MATRIX-ASSOCIATED ACTIN-DEPENDENT REGULATOR OF CHROMATIN SUBFAMILY A-LIKE PROTEIN 1"/>
    <property type="match status" value="1"/>
</dbReference>
<dbReference type="Gene3D" id="3.40.50.300">
    <property type="entry name" value="P-loop containing nucleotide triphosphate hydrolases"/>
    <property type="match status" value="1"/>
</dbReference>
<dbReference type="CDD" id="cd18793">
    <property type="entry name" value="SF2_C_SNF"/>
    <property type="match status" value="1"/>
</dbReference>
<dbReference type="InterPro" id="IPR038718">
    <property type="entry name" value="SNF2-like_sf"/>
</dbReference>
<name>A0A6M8HXB8_9PROT</name>
<gene>
    <name evidence="5" type="ORF">HN018_23715</name>
</gene>
<evidence type="ECO:0000256" key="1">
    <source>
        <dbReference type="ARBA" id="ARBA00022801"/>
    </source>
</evidence>
<evidence type="ECO:0000256" key="2">
    <source>
        <dbReference type="SAM" id="MobiDB-lite"/>
    </source>
</evidence>
<dbReference type="GO" id="GO:0004386">
    <property type="term" value="F:helicase activity"/>
    <property type="evidence" value="ECO:0007669"/>
    <property type="project" value="UniProtKB-KW"/>
</dbReference>
<accession>A0A6M8HXB8</accession>
<dbReference type="SMART" id="SM00487">
    <property type="entry name" value="DEXDc"/>
    <property type="match status" value="1"/>
</dbReference>
<dbReference type="AlphaFoldDB" id="A0A6M8HXB8"/>
<dbReference type="InterPro" id="IPR025202">
    <property type="entry name" value="PLD-like_dom"/>
</dbReference>
<feature type="region of interest" description="Disordered" evidence="2">
    <location>
        <begin position="640"/>
        <end position="662"/>
    </location>
</feature>
<sequence>MDIPAAPSDDRTWLRRFSSRRENLGHSVLRDQLRGASAYDRIAGYFRSSVLEVAGEEIEAVAGTVRVVCNAELNPEDIRAARAAAIVKEWMDVPPELDGLLNRPRYRRLFDLLRSGKLQVRVLARDSAPFVHGKAGVIRKVDGTAMAFMGSVNETASGWSLNYEIVWEDHSAEGVDWVQAEFDDLWARGDELPDAVITEIGRVAERSEYRDVAEWRTKVGAGEVENAAAAVAVEAPVYRDGERLYPWQKNFVALVQQHRHRHGKARLLLADEVGLGKTMSLGMSALVLALLDPGPVLLLVPATLTMQWQIELWDRLSIPSAVWTQRDCWLDHMGHLIPGRDAQDVTRCPYRIGIVSTGLIVQPSVERAALEKARFACVVLDEAHKARRQDLKDRSRSAEGNNLLEFMRVVASRSRHVLLGTATPIQLDPIELWDLVDVLGREAPHVLGDGNSPWKGDPARVLDLLLSRNALPEDPVERFELIANPLAPSGEPPASLFKAIRTELDLPDDVSSAKGKFRHLTGPSKRRLANGFEEAFWSSNPIVRHVVLRKREMIERVIDPRTGEPYIRRVEVATHPRPDAPGFVEGAILMPLLLRQAYDDAREFCDLVGQRVRGSGFLKTILLRRIGSTVEAGLSTAKKLLRGDPAPDDGEESDVPATAEEKESIRNLTADERNALTRVIGRLDALTRDQGADPKGGIVADYLRSGWLEHGCIVFSQYYDSAYWLARTLAAVFPQERIGLYGGLGKSMIFQEGTSIKADRELIKGEVAKRRIKLLIATDAACEGLNLQALGTLANLDLPWNPAKLEQRKGRVQRIGQSRDTIDVLNLRYGDSVEDDVFAVLSERFQNIWTMFRQFPDALDDEWTRAILQGRDEARTFLRRLPDQADRFRLRYQSSIDDLDWESCSAVLARQDVIDAMSEGW</sequence>
<keyword evidence="5" id="KW-0547">Nucleotide-binding</keyword>
<dbReference type="InterPro" id="IPR049952">
    <property type="entry name" value="PhospholipD-like_anti-phage"/>
</dbReference>
<dbReference type="InterPro" id="IPR049730">
    <property type="entry name" value="SNF2/RAD54-like_C"/>
</dbReference>
<feature type="domain" description="Helicase C-terminal" evidence="4">
    <location>
        <begin position="702"/>
        <end position="863"/>
    </location>
</feature>
<dbReference type="InterPro" id="IPR027417">
    <property type="entry name" value="P-loop_NTPase"/>
</dbReference>
<keyword evidence="5" id="KW-0067">ATP-binding</keyword>
<dbReference type="NCBIfam" id="NF042964">
    <property type="entry name" value="phospholipD_antiphage"/>
    <property type="match status" value="1"/>
</dbReference>
<reference evidence="5 6" key="1">
    <citation type="journal article" date="2014" name="World J. Microbiol. Biotechnol.">
        <title>Biodiversity and physiological characteristics of Antarctic and Arctic lichens-associated bacteria.</title>
        <authorList>
            <person name="Lee Y.M."/>
            <person name="Kim E.H."/>
            <person name="Lee H.K."/>
            <person name="Hong S.G."/>
        </authorList>
    </citation>
    <scope>NUCLEOTIDE SEQUENCE [LARGE SCALE GENOMIC DNA]</scope>
    <source>
        <strain evidence="5 6">PAMC 26569</strain>
        <plasmid evidence="5">unnamed1</plasmid>
    </source>
</reference>
<geneLocation type="plasmid" evidence="5 6">
    <name>unnamed1</name>
</geneLocation>
<feature type="domain" description="Helicase ATP-binding" evidence="3">
    <location>
        <begin position="258"/>
        <end position="442"/>
    </location>
</feature>
<evidence type="ECO:0000313" key="6">
    <source>
        <dbReference type="Proteomes" id="UP000500767"/>
    </source>
</evidence>
<dbReference type="PROSITE" id="PS51194">
    <property type="entry name" value="HELICASE_CTER"/>
    <property type="match status" value="1"/>
</dbReference>
<dbReference type="PROSITE" id="PS51192">
    <property type="entry name" value="HELICASE_ATP_BIND_1"/>
    <property type="match status" value="1"/>
</dbReference>
<dbReference type="Proteomes" id="UP000500767">
    <property type="component" value="Plasmid unnamed1"/>
</dbReference>
<dbReference type="RefSeq" id="WP_171833830.1">
    <property type="nucleotide sequence ID" value="NZ_CP053709.1"/>
</dbReference>
<evidence type="ECO:0000259" key="3">
    <source>
        <dbReference type="PROSITE" id="PS51192"/>
    </source>
</evidence>
<evidence type="ECO:0000313" key="5">
    <source>
        <dbReference type="EMBL" id="QKE93194.1"/>
    </source>
</evidence>
<proteinExistence type="predicted"/>
<dbReference type="Gene3D" id="3.30.870.10">
    <property type="entry name" value="Endonuclease Chain A"/>
    <property type="match status" value="1"/>
</dbReference>
<keyword evidence="1" id="KW-0378">Hydrolase</keyword>
<dbReference type="PANTHER" id="PTHR45766">
    <property type="entry name" value="DNA ANNEALING HELICASE AND ENDONUCLEASE ZRANB3 FAMILY MEMBER"/>
    <property type="match status" value="1"/>
</dbReference>
<keyword evidence="6" id="KW-1185">Reference proteome</keyword>
<dbReference type="KEGG" id="lck:HN018_23715"/>
<dbReference type="SMART" id="SM00490">
    <property type="entry name" value="HELICc"/>
    <property type="match status" value="1"/>
</dbReference>
<dbReference type="Pfam" id="PF00176">
    <property type="entry name" value="SNF2-rel_dom"/>
    <property type="match status" value="1"/>
</dbReference>
<evidence type="ECO:0000259" key="4">
    <source>
        <dbReference type="PROSITE" id="PS51194"/>
    </source>
</evidence>
<dbReference type="Gene3D" id="3.40.50.10810">
    <property type="entry name" value="Tandem AAA-ATPase domain"/>
    <property type="match status" value="1"/>
</dbReference>
<protein>
    <submittedName>
        <fullName evidence="5">DEAD/DEAH box helicase family protein</fullName>
    </submittedName>
</protein>
<dbReference type="InterPro" id="IPR000330">
    <property type="entry name" value="SNF2_N"/>
</dbReference>
<dbReference type="InterPro" id="IPR001650">
    <property type="entry name" value="Helicase_C-like"/>
</dbReference>
<dbReference type="SUPFAM" id="SSF52540">
    <property type="entry name" value="P-loop containing nucleoside triphosphate hydrolases"/>
    <property type="match status" value="2"/>
</dbReference>
<dbReference type="EMBL" id="CP053709">
    <property type="protein sequence ID" value="QKE93194.1"/>
    <property type="molecule type" value="Genomic_DNA"/>
</dbReference>
<dbReference type="Pfam" id="PF00271">
    <property type="entry name" value="Helicase_C"/>
    <property type="match status" value="1"/>
</dbReference>
<dbReference type="GO" id="GO:0005524">
    <property type="term" value="F:ATP binding"/>
    <property type="evidence" value="ECO:0007669"/>
    <property type="project" value="InterPro"/>
</dbReference>
<keyword evidence="5" id="KW-0347">Helicase</keyword>